<dbReference type="Gene3D" id="1.10.10.10">
    <property type="entry name" value="Winged helix-like DNA-binding domain superfamily/Winged helix DNA-binding domain"/>
    <property type="match status" value="1"/>
</dbReference>
<dbReference type="PROSITE" id="PS50931">
    <property type="entry name" value="HTH_LYSR"/>
    <property type="match status" value="1"/>
</dbReference>
<protein>
    <submittedName>
        <fullName evidence="6">DNA-binding transcriptional LysR family regulator</fullName>
    </submittedName>
</protein>
<evidence type="ECO:0000256" key="4">
    <source>
        <dbReference type="ARBA" id="ARBA00023163"/>
    </source>
</evidence>
<keyword evidence="4" id="KW-0804">Transcription</keyword>
<evidence type="ECO:0000313" key="7">
    <source>
        <dbReference type="Proteomes" id="UP000586947"/>
    </source>
</evidence>
<comment type="similarity">
    <text evidence="1">Belongs to the LysR transcriptional regulatory family.</text>
</comment>
<dbReference type="FunFam" id="1.10.10.10:FF:000001">
    <property type="entry name" value="LysR family transcriptional regulator"/>
    <property type="match status" value="1"/>
</dbReference>
<dbReference type="InterPro" id="IPR036388">
    <property type="entry name" value="WH-like_DNA-bd_sf"/>
</dbReference>
<dbReference type="AlphaFoldDB" id="A0A840WB12"/>
<dbReference type="PRINTS" id="PR00039">
    <property type="entry name" value="HTHLYSR"/>
</dbReference>
<keyword evidence="7" id="KW-1185">Reference proteome</keyword>
<dbReference type="EMBL" id="JACHDP010000001">
    <property type="protein sequence ID" value="MBB5481329.1"/>
    <property type="molecule type" value="Genomic_DNA"/>
</dbReference>
<comment type="caution">
    <text evidence="6">The sequence shown here is derived from an EMBL/GenBank/DDBJ whole genome shotgun (WGS) entry which is preliminary data.</text>
</comment>
<dbReference type="GO" id="GO:0000976">
    <property type="term" value="F:transcription cis-regulatory region binding"/>
    <property type="evidence" value="ECO:0007669"/>
    <property type="project" value="TreeGrafter"/>
</dbReference>
<reference evidence="6 7" key="1">
    <citation type="submission" date="2020-08" db="EMBL/GenBank/DDBJ databases">
        <title>Sequencing the genomes of 1000 actinobacteria strains.</title>
        <authorList>
            <person name="Klenk H.-P."/>
        </authorList>
    </citation>
    <scope>NUCLEOTIDE SEQUENCE [LARGE SCALE GENOMIC DNA]</scope>
    <source>
        <strain evidence="6 7">DSM 103125</strain>
    </source>
</reference>
<gene>
    <name evidence="6" type="ORF">HNR20_005834</name>
</gene>
<evidence type="ECO:0000256" key="3">
    <source>
        <dbReference type="ARBA" id="ARBA00023125"/>
    </source>
</evidence>
<dbReference type="GO" id="GO:0003700">
    <property type="term" value="F:DNA-binding transcription factor activity"/>
    <property type="evidence" value="ECO:0007669"/>
    <property type="project" value="InterPro"/>
</dbReference>
<keyword evidence="2" id="KW-0805">Transcription regulation</keyword>
<dbReference type="PANTHER" id="PTHR30126:SF40">
    <property type="entry name" value="HTH-TYPE TRANSCRIPTIONAL REGULATOR GLTR"/>
    <property type="match status" value="1"/>
</dbReference>
<dbReference type="InterPro" id="IPR036390">
    <property type="entry name" value="WH_DNA-bd_sf"/>
</dbReference>
<sequence>MTVEQTGVEVNERELQAFVAVAEHGRMDLAAKALGYSQPAVSYQIKCLETTLGTKLFIRTSSGATITRSGALMLPSAQAVLTLLRGIKATTEDLAKAAA</sequence>
<organism evidence="6 7">
    <name type="scientific">Micromonospora parathelypteridis</name>
    <dbReference type="NCBI Taxonomy" id="1839617"/>
    <lineage>
        <taxon>Bacteria</taxon>
        <taxon>Bacillati</taxon>
        <taxon>Actinomycetota</taxon>
        <taxon>Actinomycetes</taxon>
        <taxon>Micromonosporales</taxon>
        <taxon>Micromonosporaceae</taxon>
        <taxon>Micromonospora</taxon>
    </lineage>
</organism>
<evidence type="ECO:0000313" key="6">
    <source>
        <dbReference type="EMBL" id="MBB5481329.1"/>
    </source>
</evidence>
<feature type="domain" description="HTH lysR-type" evidence="5">
    <location>
        <begin position="10"/>
        <end position="67"/>
    </location>
</feature>
<accession>A0A840WB12</accession>
<dbReference type="PANTHER" id="PTHR30126">
    <property type="entry name" value="HTH-TYPE TRANSCRIPTIONAL REGULATOR"/>
    <property type="match status" value="1"/>
</dbReference>
<dbReference type="InterPro" id="IPR000847">
    <property type="entry name" value="LysR_HTH_N"/>
</dbReference>
<dbReference type="RefSeq" id="WP_204945369.1">
    <property type="nucleotide sequence ID" value="NZ_BMNF01000004.1"/>
</dbReference>
<evidence type="ECO:0000259" key="5">
    <source>
        <dbReference type="PROSITE" id="PS50931"/>
    </source>
</evidence>
<dbReference type="Proteomes" id="UP000586947">
    <property type="component" value="Unassembled WGS sequence"/>
</dbReference>
<keyword evidence="3 6" id="KW-0238">DNA-binding</keyword>
<dbReference type="Pfam" id="PF00126">
    <property type="entry name" value="HTH_1"/>
    <property type="match status" value="1"/>
</dbReference>
<proteinExistence type="inferred from homology"/>
<evidence type="ECO:0000256" key="1">
    <source>
        <dbReference type="ARBA" id="ARBA00009437"/>
    </source>
</evidence>
<dbReference type="SUPFAM" id="SSF46785">
    <property type="entry name" value="Winged helix' DNA-binding domain"/>
    <property type="match status" value="1"/>
</dbReference>
<evidence type="ECO:0000256" key="2">
    <source>
        <dbReference type="ARBA" id="ARBA00023015"/>
    </source>
</evidence>
<name>A0A840WB12_9ACTN</name>